<name>A0ABN8P2X5_9CNID</name>
<gene>
    <name evidence="10" type="ORF">PLOB_00036287</name>
</gene>
<organism evidence="10 11">
    <name type="scientific">Porites lobata</name>
    <dbReference type="NCBI Taxonomy" id="104759"/>
    <lineage>
        <taxon>Eukaryota</taxon>
        <taxon>Metazoa</taxon>
        <taxon>Cnidaria</taxon>
        <taxon>Anthozoa</taxon>
        <taxon>Hexacorallia</taxon>
        <taxon>Scleractinia</taxon>
        <taxon>Fungiina</taxon>
        <taxon>Poritidae</taxon>
        <taxon>Porites</taxon>
    </lineage>
</organism>
<keyword evidence="6" id="KW-0735">Signal-anchor</keyword>
<evidence type="ECO:0000256" key="4">
    <source>
        <dbReference type="ARBA" id="ARBA00022679"/>
    </source>
</evidence>
<evidence type="ECO:0000256" key="7">
    <source>
        <dbReference type="ARBA" id="ARBA00022989"/>
    </source>
</evidence>
<comment type="subcellular location">
    <subcellularLocation>
        <location evidence="1">Golgi apparatus membrane</location>
        <topology evidence="1">Single-pass type II membrane protein</topology>
    </subcellularLocation>
</comment>
<dbReference type="InterPro" id="IPR002659">
    <property type="entry name" value="Glyco_trans_31"/>
</dbReference>
<accession>A0ABN8P2X5</accession>
<protein>
    <submittedName>
        <fullName evidence="10">Uncharacterized protein</fullName>
    </submittedName>
</protein>
<evidence type="ECO:0000313" key="10">
    <source>
        <dbReference type="EMBL" id="CAH3131808.1"/>
    </source>
</evidence>
<reference evidence="10 11" key="1">
    <citation type="submission" date="2022-05" db="EMBL/GenBank/DDBJ databases">
        <authorList>
            <consortium name="Genoscope - CEA"/>
            <person name="William W."/>
        </authorList>
    </citation>
    <scope>NUCLEOTIDE SEQUENCE [LARGE SCALE GENOMIC DNA]</scope>
</reference>
<dbReference type="EMBL" id="CALNXK010000050">
    <property type="protein sequence ID" value="CAH3131808.1"/>
    <property type="molecule type" value="Genomic_DNA"/>
</dbReference>
<evidence type="ECO:0000256" key="8">
    <source>
        <dbReference type="ARBA" id="ARBA00023034"/>
    </source>
</evidence>
<evidence type="ECO:0000256" key="6">
    <source>
        <dbReference type="ARBA" id="ARBA00022968"/>
    </source>
</evidence>
<evidence type="ECO:0000256" key="1">
    <source>
        <dbReference type="ARBA" id="ARBA00004323"/>
    </source>
</evidence>
<comment type="similarity">
    <text evidence="2">Belongs to the glycosyltransferase 31 family.</text>
</comment>
<dbReference type="PANTHER" id="PTHR11214">
    <property type="entry name" value="BETA-1,3-N-ACETYLGLUCOSAMINYLTRANSFERASE"/>
    <property type="match status" value="1"/>
</dbReference>
<dbReference type="PANTHER" id="PTHR11214:SF3">
    <property type="entry name" value="BETA-1,3-GALACTOSYLTRANSFERASE 6"/>
    <property type="match status" value="1"/>
</dbReference>
<dbReference type="InterPro" id="IPR029044">
    <property type="entry name" value="Nucleotide-diphossugar_trans"/>
</dbReference>
<keyword evidence="8" id="KW-0333">Golgi apparatus</keyword>
<keyword evidence="7" id="KW-1133">Transmembrane helix</keyword>
<evidence type="ECO:0000313" key="11">
    <source>
        <dbReference type="Proteomes" id="UP001159405"/>
    </source>
</evidence>
<evidence type="ECO:0000256" key="9">
    <source>
        <dbReference type="ARBA" id="ARBA00023136"/>
    </source>
</evidence>
<comment type="caution">
    <text evidence="10">The sequence shown here is derived from an EMBL/GenBank/DDBJ whole genome shotgun (WGS) entry which is preliminary data.</text>
</comment>
<evidence type="ECO:0000256" key="3">
    <source>
        <dbReference type="ARBA" id="ARBA00022676"/>
    </source>
</evidence>
<keyword evidence="9" id="KW-0472">Membrane</keyword>
<keyword evidence="3" id="KW-0328">Glycosyltransferase</keyword>
<dbReference type="Pfam" id="PF01762">
    <property type="entry name" value="Galactosyl_T"/>
    <property type="match status" value="2"/>
</dbReference>
<keyword evidence="5" id="KW-0812">Transmembrane</keyword>
<evidence type="ECO:0000256" key="2">
    <source>
        <dbReference type="ARBA" id="ARBA00008661"/>
    </source>
</evidence>
<keyword evidence="11" id="KW-1185">Reference proteome</keyword>
<proteinExistence type="inferred from homology"/>
<keyword evidence="4" id="KW-0808">Transferase</keyword>
<dbReference type="Gene3D" id="3.90.550.50">
    <property type="match status" value="2"/>
</dbReference>
<dbReference type="SUPFAM" id="SSF53448">
    <property type="entry name" value="Nucleotide-diphospho-sugar transferases"/>
    <property type="match status" value="2"/>
</dbReference>
<sequence length="587" mass="67374">MAQSNVSLHNNYSETSTLITTIQEEPNHRTYLISRTRCKEKVVLLILVFTAPANFNRRTIIRKTWATDPSVKVRWRSVFLLGHVAGNYILNTKLEAEGMMYGDLIRGSYNEHYKNLTFKTQMGLEWAAKYCADFQFLLKADDDVFINPYALIDHLRIPDTPKTNLYTGRCRFSSGVARGGKNGVTWEEYNKTRYPPFCTGPAYVLSSDVVYQLVEMFDVKKPFKNEDVYIGMLVEKIGGVRVMGHRGFRYGQCKHIPGTFSLHRAPTIECVEELFQEAMSERKEYELAQLRSARILSYNAPANFDKRTIIRKTWATDPSLKIRWRSVFPLGQAAGDNILNIKLEAEGKMYGDLIRGSYNEHYQNLTFKTQMGLEWAAKYCADFQFLLKADDDVFINPYALIDHLRIPDTPKTNLYTGSCRFGSGVFRAGKNGVTWKEYNKTTYPPFCSGPAYVLSSDVVYKLVEMFDVKKPFKNEDVYIGMLVEKIGGVRVMVHRGFRYGQCKHIPGTFSLHRAPTIGCVEELFQEAMTERKEYELAQLQSARMLSYNQVHNAQTTENKECVIKNVLVLFELQAEVKPLTVKMPPYL</sequence>
<dbReference type="Proteomes" id="UP001159405">
    <property type="component" value="Unassembled WGS sequence"/>
</dbReference>
<evidence type="ECO:0000256" key="5">
    <source>
        <dbReference type="ARBA" id="ARBA00022692"/>
    </source>
</evidence>